<dbReference type="RefSeq" id="WP_195932824.1">
    <property type="nucleotide sequence ID" value="NZ_AP024085.1"/>
</dbReference>
<name>A0A7I8DZY4_9FIRM</name>
<dbReference type="InterPro" id="IPR025330">
    <property type="entry name" value="DUF4236"/>
</dbReference>
<proteinExistence type="predicted"/>
<gene>
    <name evidence="3" type="ORF">Fi14EGH31_13180</name>
</gene>
<sequence length="345" mass="39797">MGTRYRKSINLGGGFRINISKSGIGYSWGTKGYRVTKTVNGKTRKTYSIPGTGLSYVEEQKNHQSQNSHQYSKNQNKSFNSYDEQKLSKISIEKYNDENYEIFLEKLNLTLKLNKIYNCSLIICLSLTIILPFFIVFALMALIGKLHLILFRKIDITYEITDDIKDVLQEKTNAWNSLLDCDGLWIETKTSKVKNKKIASGAKNYISREKVKLVKKIPFYLQTNINTIRFDANKVSYYIFPDRLIIISNNKAGAIPYDDIEFDGKSTTFVESQKVPNDTKIVNYTWKYVNKNGSPDKRYKNNVRYPICEYVNIYMKSKTGLNTVFLLSSLEKANKFYGVMANINN</sequence>
<dbReference type="Proteomes" id="UP000593842">
    <property type="component" value="Chromosome"/>
</dbReference>
<dbReference type="KEGG" id="fit:Fi14EGH31_13180"/>
<organism evidence="3 4">
    <name type="scientific">Faecalibacillus intestinalis</name>
    <dbReference type="NCBI Taxonomy" id="1982626"/>
    <lineage>
        <taxon>Bacteria</taxon>
        <taxon>Bacillati</taxon>
        <taxon>Bacillota</taxon>
        <taxon>Erysipelotrichia</taxon>
        <taxon>Erysipelotrichales</taxon>
        <taxon>Coprobacillaceae</taxon>
        <taxon>Faecalibacillus</taxon>
    </lineage>
</organism>
<keyword evidence="1" id="KW-0812">Transmembrane</keyword>
<dbReference type="Pfam" id="PF14020">
    <property type="entry name" value="DUF4236"/>
    <property type="match status" value="1"/>
</dbReference>
<evidence type="ECO:0000313" key="3">
    <source>
        <dbReference type="EMBL" id="BCL57606.1"/>
    </source>
</evidence>
<protein>
    <submittedName>
        <fullName evidence="3">Membrane protein</fullName>
    </submittedName>
</protein>
<evidence type="ECO:0000256" key="1">
    <source>
        <dbReference type="SAM" id="Phobius"/>
    </source>
</evidence>
<feature type="domain" description="DUF4236" evidence="2">
    <location>
        <begin position="4"/>
        <end position="56"/>
    </location>
</feature>
<evidence type="ECO:0000313" key="4">
    <source>
        <dbReference type="Proteomes" id="UP000593842"/>
    </source>
</evidence>
<keyword evidence="1" id="KW-0472">Membrane</keyword>
<reference evidence="4" key="1">
    <citation type="submission" date="2020-09" db="EMBL/GenBank/DDBJ databases">
        <title>Complete genome sequencing of Faecalibacillus intestinalis strain 14EGH31.</title>
        <authorList>
            <person name="Sakamoto M."/>
            <person name="Murakami T."/>
            <person name="Mori H."/>
        </authorList>
    </citation>
    <scope>NUCLEOTIDE SEQUENCE [LARGE SCALE GENOMIC DNA]</scope>
    <source>
        <strain evidence="4">14EGH31</strain>
    </source>
</reference>
<dbReference type="EMBL" id="AP024085">
    <property type="protein sequence ID" value="BCL57606.1"/>
    <property type="molecule type" value="Genomic_DNA"/>
</dbReference>
<dbReference type="GeneID" id="70579758"/>
<accession>A0A7I8DZY4</accession>
<evidence type="ECO:0000259" key="2">
    <source>
        <dbReference type="Pfam" id="PF14020"/>
    </source>
</evidence>
<keyword evidence="1" id="KW-1133">Transmembrane helix</keyword>
<dbReference type="AlphaFoldDB" id="A0A7I8DZY4"/>
<feature type="transmembrane region" description="Helical" evidence="1">
    <location>
        <begin position="116"/>
        <end position="143"/>
    </location>
</feature>